<sequence length="237" mass="25402">MSALIFLPRGESNRNSSNKANRKRVRTCVRVSGRGFTLHLPRLPKGGAASRSAALFGRSAAVNRPRANHVLVVGRSWQAPAKKESAQQRRHSTRAPLVRCAAAVRSNARSEPRLVLSVCVFWRVRASPLFPEVDIHVPRGDGALAVAVAEKAMRFPCGVLAALLVVLALAVAVLCENDGGSLVVPTVVTTQDTPRVEEAGETKAAENGESTTIYSGRLNVLVLPMAVNYYTDTDASL</sequence>
<evidence type="ECO:0000256" key="1">
    <source>
        <dbReference type="SAM" id="MobiDB-lite"/>
    </source>
</evidence>
<reference evidence="2" key="2">
    <citation type="submission" date="2021-09" db="EMBL/GenBank/DDBJ databases">
        <authorList>
            <person name="Jia N."/>
            <person name="Wang J."/>
            <person name="Shi W."/>
            <person name="Du L."/>
            <person name="Sun Y."/>
            <person name="Zhan W."/>
            <person name="Jiang J."/>
            <person name="Wang Q."/>
            <person name="Zhang B."/>
            <person name="Ji P."/>
            <person name="Sakyi L.B."/>
            <person name="Cui X."/>
            <person name="Yuan T."/>
            <person name="Jiang B."/>
            <person name="Yang W."/>
            <person name="Lam T.T.-Y."/>
            <person name="Chang Q."/>
            <person name="Ding S."/>
            <person name="Wang X."/>
            <person name="Zhu J."/>
            <person name="Ruan X."/>
            <person name="Zhao L."/>
            <person name="Wei J."/>
            <person name="Que T."/>
            <person name="Du C."/>
            <person name="Cheng J."/>
            <person name="Dai P."/>
            <person name="Han X."/>
            <person name="Huang E."/>
            <person name="Gao Y."/>
            <person name="Liu J."/>
            <person name="Shao H."/>
            <person name="Ye R."/>
            <person name="Li L."/>
            <person name="Wei W."/>
            <person name="Wang X."/>
            <person name="Wang C."/>
            <person name="Huo Q."/>
            <person name="Li W."/>
            <person name="Guo W."/>
            <person name="Chen H."/>
            <person name="Chen S."/>
            <person name="Zhou L."/>
            <person name="Zhou L."/>
            <person name="Ni X."/>
            <person name="Tian J."/>
            <person name="Zhou Y."/>
            <person name="Sheng Y."/>
            <person name="Liu T."/>
            <person name="Pan Y."/>
            <person name="Xia L."/>
            <person name="Li J."/>
            <person name="Zhao F."/>
            <person name="Cao W."/>
        </authorList>
    </citation>
    <scope>NUCLEOTIDE SEQUENCE</scope>
    <source>
        <strain evidence="2">Rmic-2018</strain>
        <tissue evidence="2">Larvae</tissue>
    </source>
</reference>
<organism evidence="2 3">
    <name type="scientific">Rhipicephalus microplus</name>
    <name type="common">Cattle tick</name>
    <name type="synonym">Boophilus microplus</name>
    <dbReference type="NCBI Taxonomy" id="6941"/>
    <lineage>
        <taxon>Eukaryota</taxon>
        <taxon>Metazoa</taxon>
        <taxon>Ecdysozoa</taxon>
        <taxon>Arthropoda</taxon>
        <taxon>Chelicerata</taxon>
        <taxon>Arachnida</taxon>
        <taxon>Acari</taxon>
        <taxon>Parasitiformes</taxon>
        <taxon>Ixodida</taxon>
        <taxon>Ixodoidea</taxon>
        <taxon>Ixodidae</taxon>
        <taxon>Rhipicephalinae</taxon>
        <taxon>Rhipicephalus</taxon>
        <taxon>Boophilus</taxon>
    </lineage>
</organism>
<protein>
    <submittedName>
        <fullName evidence="2">Uncharacterized protein</fullName>
    </submittedName>
</protein>
<gene>
    <name evidence="2" type="ORF">HPB51_011318</name>
</gene>
<evidence type="ECO:0000313" key="3">
    <source>
        <dbReference type="Proteomes" id="UP000821866"/>
    </source>
</evidence>
<reference evidence="2" key="1">
    <citation type="journal article" date="2020" name="Cell">
        <title>Large-Scale Comparative Analyses of Tick Genomes Elucidate Their Genetic Diversity and Vector Capacities.</title>
        <authorList>
            <consortium name="Tick Genome and Microbiome Consortium (TIGMIC)"/>
            <person name="Jia N."/>
            <person name="Wang J."/>
            <person name="Shi W."/>
            <person name="Du L."/>
            <person name="Sun Y."/>
            <person name="Zhan W."/>
            <person name="Jiang J.F."/>
            <person name="Wang Q."/>
            <person name="Zhang B."/>
            <person name="Ji P."/>
            <person name="Bell-Sakyi L."/>
            <person name="Cui X.M."/>
            <person name="Yuan T.T."/>
            <person name="Jiang B.G."/>
            <person name="Yang W.F."/>
            <person name="Lam T.T."/>
            <person name="Chang Q.C."/>
            <person name="Ding S.J."/>
            <person name="Wang X.J."/>
            <person name="Zhu J.G."/>
            <person name="Ruan X.D."/>
            <person name="Zhao L."/>
            <person name="Wei J.T."/>
            <person name="Ye R.Z."/>
            <person name="Que T.C."/>
            <person name="Du C.H."/>
            <person name="Zhou Y.H."/>
            <person name="Cheng J.X."/>
            <person name="Dai P.F."/>
            <person name="Guo W.B."/>
            <person name="Han X.H."/>
            <person name="Huang E.J."/>
            <person name="Li L.F."/>
            <person name="Wei W."/>
            <person name="Gao Y.C."/>
            <person name="Liu J.Z."/>
            <person name="Shao H.Z."/>
            <person name="Wang X."/>
            <person name="Wang C.C."/>
            <person name="Yang T.C."/>
            <person name="Huo Q.B."/>
            <person name="Li W."/>
            <person name="Chen H.Y."/>
            <person name="Chen S.E."/>
            <person name="Zhou L.G."/>
            <person name="Ni X.B."/>
            <person name="Tian J.H."/>
            <person name="Sheng Y."/>
            <person name="Liu T."/>
            <person name="Pan Y.S."/>
            <person name="Xia L.Y."/>
            <person name="Li J."/>
            <person name="Zhao F."/>
            <person name="Cao W.C."/>
        </authorList>
    </citation>
    <scope>NUCLEOTIDE SEQUENCE</scope>
    <source>
        <strain evidence="2">Rmic-2018</strain>
    </source>
</reference>
<dbReference type="Proteomes" id="UP000821866">
    <property type="component" value="Chromosome 6"/>
</dbReference>
<evidence type="ECO:0000313" key="2">
    <source>
        <dbReference type="EMBL" id="KAH8023204.1"/>
    </source>
</evidence>
<dbReference type="AlphaFoldDB" id="A0A9J6DM04"/>
<keyword evidence="3" id="KW-1185">Reference proteome</keyword>
<dbReference type="EMBL" id="JABSTU010000008">
    <property type="protein sequence ID" value="KAH8023204.1"/>
    <property type="molecule type" value="Genomic_DNA"/>
</dbReference>
<accession>A0A9J6DM04</accession>
<comment type="caution">
    <text evidence="2">The sequence shown here is derived from an EMBL/GenBank/DDBJ whole genome shotgun (WGS) entry which is preliminary data.</text>
</comment>
<feature type="region of interest" description="Disordered" evidence="1">
    <location>
        <begin position="1"/>
        <end position="24"/>
    </location>
</feature>
<name>A0A9J6DM04_RHIMP</name>
<proteinExistence type="predicted"/>